<protein>
    <submittedName>
        <fullName evidence="1">Uncharacterized protein</fullName>
    </submittedName>
</protein>
<gene>
    <name evidence="1" type="ORF">FA95DRAFT_767872</name>
</gene>
<proteinExistence type="predicted"/>
<organism evidence="1 2">
    <name type="scientific">Auriscalpium vulgare</name>
    <dbReference type="NCBI Taxonomy" id="40419"/>
    <lineage>
        <taxon>Eukaryota</taxon>
        <taxon>Fungi</taxon>
        <taxon>Dikarya</taxon>
        <taxon>Basidiomycota</taxon>
        <taxon>Agaricomycotina</taxon>
        <taxon>Agaricomycetes</taxon>
        <taxon>Russulales</taxon>
        <taxon>Auriscalpiaceae</taxon>
        <taxon>Auriscalpium</taxon>
    </lineage>
</organism>
<sequence>MDRQYAQTNGLRTGYIYAGLESMNTPARLGLQMESNVVLPSVNSLQTSSTLLSLYQGDKKSRPCLVMRIDINRKTGQYEPIICIMGTFDGAPRDSLARFYQFHIVPVFPNSAVRISDKFVLHTTPHWKTKKWPAWLVCSPYPATDSTITTLWRGSEGDGFHLDEDALRQLQWEAARRRKAWQTIMADPQNKRMLQDNFMYVHRRRVSARSYKGGKMNQVRKLDLR</sequence>
<dbReference type="EMBL" id="MU276140">
    <property type="protein sequence ID" value="KAI0041164.1"/>
    <property type="molecule type" value="Genomic_DNA"/>
</dbReference>
<dbReference type="Proteomes" id="UP000814033">
    <property type="component" value="Unassembled WGS sequence"/>
</dbReference>
<evidence type="ECO:0000313" key="2">
    <source>
        <dbReference type="Proteomes" id="UP000814033"/>
    </source>
</evidence>
<accession>A0ACB8RAP3</accession>
<reference evidence="1" key="1">
    <citation type="submission" date="2021-02" db="EMBL/GenBank/DDBJ databases">
        <authorList>
            <consortium name="DOE Joint Genome Institute"/>
            <person name="Ahrendt S."/>
            <person name="Looney B.P."/>
            <person name="Miyauchi S."/>
            <person name="Morin E."/>
            <person name="Drula E."/>
            <person name="Courty P.E."/>
            <person name="Chicoki N."/>
            <person name="Fauchery L."/>
            <person name="Kohler A."/>
            <person name="Kuo A."/>
            <person name="Labutti K."/>
            <person name="Pangilinan J."/>
            <person name="Lipzen A."/>
            <person name="Riley R."/>
            <person name="Andreopoulos W."/>
            <person name="He G."/>
            <person name="Johnson J."/>
            <person name="Barry K.W."/>
            <person name="Grigoriev I.V."/>
            <person name="Nagy L."/>
            <person name="Hibbett D."/>
            <person name="Henrissat B."/>
            <person name="Matheny P.B."/>
            <person name="Labbe J."/>
            <person name="Martin F."/>
        </authorList>
    </citation>
    <scope>NUCLEOTIDE SEQUENCE</scope>
    <source>
        <strain evidence="1">FP105234-sp</strain>
    </source>
</reference>
<evidence type="ECO:0000313" key="1">
    <source>
        <dbReference type="EMBL" id="KAI0041164.1"/>
    </source>
</evidence>
<reference evidence="1" key="2">
    <citation type="journal article" date="2022" name="New Phytol.">
        <title>Evolutionary transition to the ectomycorrhizal habit in the genomes of a hyperdiverse lineage of mushroom-forming fungi.</title>
        <authorList>
            <person name="Looney B."/>
            <person name="Miyauchi S."/>
            <person name="Morin E."/>
            <person name="Drula E."/>
            <person name="Courty P.E."/>
            <person name="Kohler A."/>
            <person name="Kuo A."/>
            <person name="LaButti K."/>
            <person name="Pangilinan J."/>
            <person name="Lipzen A."/>
            <person name="Riley R."/>
            <person name="Andreopoulos W."/>
            <person name="He G."/>
            <person name="Johnson J."/>
            <person name="Nolan M."/>
            <person name="Tritt A."/>
            <person name="Barry K.W."/>
            <person name="Grigoriev I.V."/>
            <person name="Nagy L.G."/>
            <person name="Hibbett D."/>
            <person name="Henrissat B."/>
            <person name="Matheny P.B."/>
            <person name="Labbe J."/>
            <person name="Martin F.M."/>
        </authorList>
    </citation>
    <scope>NUCLEOTIDE SEQUENCE</scope>
    <source>
        <strain evidence="1">FP105234-sp</strain>
    </source>
</reference>
<keyword evidence="2" id="KW-1185">Reference proteome</keyword>
<comment type="caution">
    <text evidence="1">The sequence shown here is derived from an EMBL/GenBank/DDBJ whole genome shotgun (WGS) entry which is preliminary data.</text>
</comment>
<name>A0ACB8RAP3_9AGAM</name>